<sequence>MKRSTLYLLGIIITIIVGIYFYINCCSNCRPMVQQQEEAKQEVAPTPAPPRASSYPFALSDGDFSYETQDNFNFNRSSPRFIEPVSENVSRGISPALKDYLATHKNKILTLTGYYQSDEDNNTAFPNLGLARANSVKNHLTSLEIPSSQIDIQGKLMDDMVADGNIFKGPIAYGISEKSGNDDDEIKALYEKITSDPLVLYFDTAEASINPSEEQRLKIADIVRYLDKVENAKCNIVGYTDSKGGRQTNLRLGQGRADFAKAYLVQNGIAADRIASSSKGSNDPIASNATEEGRAKNRRTVISIK</sequence>
<evidence type="ECO:0000256" key="2">
    <source>
        <dbReference type="SAM" id="MobiDB-lite"/>
    </source>
</evidence>
<dbReference type="Gene3D" id="3.30.1330.60">
    <property type="entry name" value="OmpA-like domain"/>
    <property type="match status" value="2"/>
</dbReference>
<dbReference type="InterPro" id="IPR006665">
    <property type="entry name" value="OmpA-like"/>
</dbReference>
<reference evidence="5 6" key="1">
    <citation type="submission" date="2017-01" db="EMBL/GenBank/DDBJ databases">
        <authorList>
            <person name="Varghese N."/>
            <person name="Submissions S."/>
        </authorList>
    </citation>
    <scope>NUCLEOTIDE SEQUENCE [LARGE SCALE GENOMIC DNA]</scope>
    <source>
        <strain evidence="5 6">DSM 2061</strain>
    </source>
</reference>
<protein>
    <submittedName>
        <fullName evidence="5">Outer membrane protein OmpA</fullName>
    </submittedName>
</protein>
<comment type="caution">
    <text evidence="5">The sequence shown here is derived from an EMBL/GenBank/DDBJ whole genome shotgun (WGS) entry which is preliminary data.</text>
</comment>
<organism evidence="5 6">
    <name type="scientific">Zobellia uliginosa</name>
    <dbReference type="NCBI Taxonomy" id="143224"/>
    <lineage>
        <taxon>Bacteria</taxon>
        <taxon>Pseudomonadati</taxon>
        <taxon>Bacteroidota</taxon>
        <taxon>Flavobacteriia</taxon>
        <taxon>Flavobacteriales</taxon>
        <taxon>Flavobacteriaceae</taxon>
        <taxon>Zobellia</taxon>
    </lineage>
</organism>
<keyword evidence="1 3" id="KW-0472">Membrane</keyword>
<keyword evidence="3" id="KW-1133">Transmembrane helix</keyword>
<dbReference type="EMBL" id="FTOB01000001">
    <property type="protein sequence ID" value="SIS39687.1"/>
    <property type="molecule type" value="Genomic_DNA"/>
</dbReference>
<feature type="compositionally biased region" description="Polar residues" evidence="2">
    <location>
        <begin position="276"/>
        <end position="290"/>
    </location>
</feature>
<dbReference type="Proteomes" id="UP000185728">
    <property type="component" value="Unassembled WGS sequence"/>
</dbReference>
<feature type="region of interest" description="Disordered" evidence="2">
    <location>
        <begin position="276"/>
        <end position="305"/>
    </location>
</feature>
<evidence type="ECO:0000256" key="3">
    <source>
        <dbReference type="SAM" id="Phobius"/>
    </source>
</evidence>
<dbReference type="SUPFAM" id="SSF103088">
    <property type="entry name" value="OmpA-like"/>
    <property type="match status" value="2"/>
</dbReference>
<gene>
    <name evidence="5" type="ORF">SAMN05421766_101481</name>
</gene>
<dbReference type="InterPro" id="IPR050330">
    <property type="entry name" value="Bact_OuterMem_StrucFunc"/>
</dbReference>
<evidence type="ECO:0000313" key="6">
    <source>
        <dbReference type="Proteomes" id="UP000185728"/>
    </source>
</evidence>
<proteinExistence type="predicted"/>
<name>A0ABY1KLE1_9FLAO</name>
<evidence type="ECO:0000313" key="5">
    <source>
        <dbReference type="EMBL" id="SIS39687.1"/>
    </source>
</evidence>
<evidence type="ECO:0000256" key="1">
    <source>
        <dbReference type="PROSITE-ProRule" id="PRU00473"/>
    </source>
</evidence>
<dbReference type="RefSeq" id="WP_076453340.1">
    <property type="nucleotide sequence ID" value="NZ_FTOB01000001.1"/>
</dbReference>
<feature type="transmembrane region" description="Helical" evidence="3">
    <location>
        <begin position="5"/>
        <end position="23"/>
    </location>
</feature>
<keyword evidence="3" id="KW-0812">Transmembrane</keyword>
<evidence type="ECO:0000259" key="4">
    <source>
        <dbReference type="PROSITE" id="PS51123"/>
    </source>
</evidence>
<dbReference type="Pfam" id="PF00691">
    <property type="entry name" value="OmpA"/>
    <property type="match status" value="1"/>
</dbReference>
<dbReference type="PANTHER" id="PTHR30329:SF21">
    <property type="entry name" value="LIPOPROTEIN YIAD-RELATED"/>
    <property type="match status" value="1"/>
</dbReference>
<dbReference type="InterPro" id="IPR036737">
    <property type="entry name" value="OmpA-like_sf"/>
</dbReference>
<keyword evidence="6" id="KW-1185">Reference proteome</keyword>
<dbReference type="PANTHER" id="PTHR30329">
    <property type="entry name" value="STATOR ELEMENT OF FLAGELLAR MOTOR COMPLEX"/>
    <property type="match status" value="1"/>
</dbReference>
<accession>A0ABY1KLE1</accession>
<feature type="domain" description="OmpA-like" evidence="4">
    <location>
        <begin position="189"/>
        <end position="305"/>
    </location>
</feature>
<dbReference type="PROSITE" id="PS51123">
    <property type="entry name" value="OMPA_2"/>
    <property type="match status" value="1"/>
</dbReference>
<dbReference type="CDD" id="cd07185">
    <property type="entry name" value="OmpA_C-like"/>
    <property type="match status" value="1"/>
</dbReference>